<dbReference type="Gene3D" id="1.10.510.10">
    <property type="entry name" value="Transferase(Phosphotransferase) domain 1"/>
    <property type="match status" value="1"/>
</dbReference>
<gene>
    <name evidence="16" type="ORF">llap_17981</name>
</gene>
<dbReference type="PANTHER" id="PTHR24359:SF39">
    <property type="entry name" value="PROTEIN KINASE DOMAIN-CONTAINING PROTEIN"/>
    <property type="match status" value="1"/>
</dbReference>
<evidence type="ECO:0000313" key="17">
    <source>
        <dbReference type="Proteomes" id="UP000233556"/>
    </source>
</evidence>
<feature type="compositionally biased region" description="Low complexity" evidence="13">
    <location>
        <begin position="865"/>
        <end position="882"/>
    </location>
</feature>
<dbReference type="InterPro" id="IPR001190">
    <property type="entry name" value="SRCR"/>
</dbReference>
<feature type="disulfide bond" evidence="11">
    <location>
        <begin position="38"/>
        <end position="102"/>
    </location>
</feature>
<evidence type="ECO:0000256" key="10">
    <source>
        <dbReference type="ARBA" id="ARBA00069168"/>
    </source>
</evidence>
<evidence type="ECO:0000256" key="12">
    <source>
        <dbReference type="PROSITE-ProRule" id="PRU10141"/>
    </source>
</evidence>
<evidence type="ECO:0000256" key="2">
    <source>
        <dbReference type="ARBA" id="ARBA00022737"/>
    </source>
</evidence>
<evidence type="ECO:0000313" key="16">
    <source>
        <dbReference type="EMBL" id="PKU31715.1"/>
    </source>
</evidence>
<keyword evidence="7" id="KW-0325">Glycoprotein</keyword>
<dbReference type="InterPro" id="IPR011009">
    <property type="entry name" value="Kinase-like_dom_sf"/>
</dbReference>
<dbReference type="InterPro" id="IPR000719">
    <property type="entry name" value="Prot_kinase_dom"/>
</dbReference>
<feature type="disulfide bond" evidence="11">
    <location>
        <begin position="51"/>
        <end position="112"/>
    </location>
</feature>
<accession>A0A2I0TD51</accession>
<keyword evidence="4 12" id="KW-0067">ATP-binding</keyword>
<dbReference type="Pfam" id="PF00069">
    <property type="entry name" value="Pkinase"/>
    <property type="match status" value="1"/>
</dbReference>
<keyword evidence="3 12" id="KW-0547">Nucleotide-binding</keyword>
<evidence type="ECO:0000256" key="1">
    <source>
        <dbReference type="ARBA" id="ARBA00022729"/>
    </source>
</evidence>
<dbReference type="SUPFAM" id="SSF56112">
    <property type="entry name" value="Protein kinase-like (PK-like)"/>
    <property type="match status" value="1"/>
</dbReference>
<feature type="compositionally biased region" description="Gly residues" evidence="13">
    <location>
        <begin position="883"/>
        <end position="898"/>
    </location>
</feature>
<evidence type="ECO:0000256" key="5">
    <source>
        <dbReference type="ARBA" id="ARBA00023157"/>
    </source>
</evidence>
<feature type="region of interest" description="Disordered" evidence="13">
    <location>
        <begin position="163"/>
        <end position="213"/>
    </location>
</feature>
<dbReference type="InterPro" id="IPR017441">
    <property type="entry name" value="Protein_kinase_ATP_BS"/>
</dbReference>
<reference evidence="17" key="2">
    <citation type="submission" date="2017-12" db="EMBL/GenBank/DDBJ databases">
        <title>Genome sequence of the Bar-tailed Godwit (Limosa lapponica baueri).</title>
        <authorList>
            <person name="Lima N.C.B."/>
            <person name="Parody-Merino A.M."/>
            <person name="Battley P.F."/>
            <person name="Fidler A.E."/>
            <person name="Prosdocimi F."/>
        </authorList>
    </citation>
    <scope>NUCLEOTIDE SEQUENCE [LARGE SCALE GENOMIC DNA]</scope>
</reference>
<comment type="subunit">
    <text evidence="9">Interacts with LGALS1 and laminin.</text>
</comment>
<keyword evidence="5 11" id="KW-1015">Disulfide bond</keyword>
<dbReference type="SMART" id="SM00202">
    <property type="entry name" value="SR"/>
    <property type="match status" value="2"/>
</dbReference>
<dbReference type="AlphaFoldDB" id="A0A2I0TD51"/>
<keyword evidence="6" id="KW-0675">Receptor</keyword>
<comment type="caution">
    <text evidence="11">Lacks conserved residue(s) required for the propagation of feature annotation.</text>
</comment>
<feature type="region of interest" description="Disordered" evidence="13">
    <location>
        <begin position="226"/>
        <end position="313"/>
    </location>
</feature>
<dbReference type="InterPro" id="IPR036772">
    <property type="entry name" value="SRCR-like_dom_sf"/>
</dbReference>
<sequence>MPEPGLSPGPFPVRLAGGPGRCAGRVEVQHAGQWGTVCDDDWGLPDAAVVCRQLGCGAALAAPPGAWFGEGSGPIWLNGLRCRGTEERLVLCRHRGWRPHVCAHEEDASAVCSGAPTVRLVGATGRCAGRLEVFHAGQWGTVCDDLWGLPDAAVAGQLMRQGDLLSPTGTSPLASSTQHPAGQGPANATPGTQRPTGQSRISTTQAKAGRDPIRIIRITRLKAEQDPAGIIQSTKPKAGRDPAGATRSKVGRDSAGPTKSKAGRDPAGPTRPKAGRDPAGTNRSKAVWDPSGPTRSKAGLDPAGTNRSKAGRDPVSTIHITRSKAGRDPTSTTRITRPKAGQILAGANQTTRKPPERRLVGTMRGTKSKVGQNPLVATQPQTGQDVAVAIQLTQPPAGQDPTDANQAKVGQDLVGTTQGTRHKESQELAATMVVPAGDTIWSNQNMKEPGPEGTMRSTRPPAELDTDGTKWTTRSSADPDPEGTMRSTHHSVELDPSGTTWSTRPPAERGPEGTMMSTGPPVELVPDGTIQSMHSPVELDSDGTAWSTRPAAEPDPEGPMEESDEDGEDNEEFLEQLMAQTGREVPQQELEEHYAVLEELGSGTYGRVVLTEPRDGGSPVVLKLMLKEQTERRAFLREYCIALCLSSHAACLRALPIAFESATHFAFGQELAPAGDLCALLNPGEGLAEELVKRCASQLAEALDFMHSRALVHRDVKLDNVLLFDRECRRVKLGDFGLTRVQGSAVGAMSGTLPYTPPELCLLQGSDTLELDSSLDVWAFAVLLFCLCTGCFPWAVATSSDPQFEDFSAWQGGVAGRGVPASWRGFGSGALEMLRRLLTLDPDRRSPAIEVQKYLAVPWVMATSTTEPAPSSSRSPLTSGTGESLGGSGGWDAAGGGDEVPMPAANALASCR</sequence>
<dbReference type="PROSITE" id="PS50011">
    <property type="entry name" value="PROTEIN_KINASE_DOM"/>
    <property type="match status" value="1"/>
</dbReference>
<comment type="function">
    <text evidence="8">Binds to extracellular matrix proteins. Binds to pathogen-associated molecular patterns (PAMPs) present on the cell walls of Gram-positive and Gram-negative bacteria and fungi, behaving as a pattern recognition receptor (PRR). Induces bacterial and fungal aggregation and subsequent inhibition of PAMP-induced cytokine release. Does not possess intrinsic bactericidal activity. May play a role in the innate defense and homeostasis of certain epithelial surfaces.</text>
</comment>
<dbReference type="PROSITE" id="PS00107">
    <property type="entry name" value="PROTEIN_KINASE_ATP"/>
    <property type="match status" value="1"/>
</dbReference>
<feature type="disulfide bond" evidence="11">
    <location>
        <begin position="82"/>
        <end position="92"/>
    </location>
</feature>
<protein>
    <recommendedName>
        <fullName evidence="10">Soluble scavenger receptor cysteine-rich domain-containing protein SSC5D</fullName>
    </recommendedName>
</protein>
<dbReference type="GO" id="GO:0016020">
    <property type="term" value="C:membrane"/>
    <property type="evidence" value="ECO:0007669"/>
    <property type="project" value="InterPro"/>
</dbReference>
<dbReference type="PROSITE" id="PS00108">
    <property type="entry name" value="PROTEIN_KINASE_ST"/>
    <property type="match status" value="1"/>
</dbReference>
<evidence type="ECO:0000256" key="8">
    <source>
        <dbReference type="ARBA" id="ARBA00058074"/>
    </source>
</evidence>
<dbReference type="PANTHER" id="PTHR24359">
    <property type="entry name" value="SERINE/THREONINE-PROTEIN KINASE SBK1"/>
    <property type="match status" value="1"/>
</dbReference>
<dbReference type="Proteomes" id="UP000233556">
    <property type="component" value="Unassembled WGS sequence"/>
</dbReference>
<feature type="compositionally biased region" description="Polar residues" evidence="13">
    <location>
        <begin position="369"/>
        <end position="380"/>
    </location>
</feature>
<dbReference type="PRINTS" id="PR00258">
    <property type="entry name" value="SPERACTRCPTR"/>
</dbReference>
<evidence type="ECO:0000256" key="4">
    <source>
        <dbReference type="ARBA" id="ARBA00022840"/>
    </source>
</evidence>
<reference evidence="17" key="1">
    <citation type="submission" date="2017-11" db="EMBL/GenBank/DDBJ databases">
        <authorList>
            <person name="Lima N.C."/>
            <person name="Parody-Merino A.M."/>
            <person name="Battley P.F."/>
            <person name="Fidler A.E."/>
            <person name="Prosdocimi F."/>
        </authorList>
    </citation>
    <scope>NUCLEOTIDE SEQUENCE [LARGE SCALE GENOMIC DNA]</scope>
</reference>
<keyword evidence="2" id="KW-0677">Repeat</keyword>
<feature type="domain" description="SRCR" evidence="15">
    <location>
        <begin position="13"/>
        <end position="113"/>
    </location>
</feature>
<dbReference type="Gene3D" id="3.10.250.10">
    <property type="entry name" value="SRCR-like domain"/>
    <property type="match status" value="2"/>
</dbReference>
<feature type="compositionally biased region" description="Acidic residues" evidence="13">
    <location>
        <begin position="554"/>
        <end position="570"/>
    </location>
</feature>
<evidence type="ECO:0000256" key="13">
    <source>
        <dbReference type="SAM" id="MobiDB-lite"/>
    </source>
</evidence>
<dbReference type="EMBL" id="KZ512391">
    <property type="protein sequence ID" value="PKU31715.1"/>
    <property type="molecule type" value="Genomic_DNA"/>
</dbReference>
<evidence type="ECO:0000259" key="15">
    <source>
        <dbReference type="PROSITE" id="PS50287"/>
    </source>
</evidence>
<evidence type="ECO:0000256" key="7">
    <source>
        <dbReference type="ARBA" id="ARBA00023180"/>
    </source>
</evidence>
<dbReference type="FunFam" id="3.10.250.10:FF:000007">
    <property type="entry name" value="Soluble scavenger receptor cysteine-rich domain-containing protein SSC5D"/>
    <property type="match status" value="1"/>
</dbReference>
<name>A0A2I0TD51_LIMLA</name>
<evidence type="ECO:0000256" key="3">
    <source>
        <dbReference type="ARBA" id="ARBA00022741"/>
    </source>
</evidence>
<feature type="compositionally biased region" description="Polar residues" evidence="13">
    <location>
        <begin position="189"/>
        <end position="206"/>
    </location>
</feature>
<feature type="binding site" evidence="12">
    <location>
        <position position="623"/>
    </location>
    <ligand>
        <name>ATP</name>
        <dbReference type="ChEBI" id="CHEBI:30616"/>
    </ligand>
</feature>
<dbReference type="GO" id="GO:0005524">
    <property type="term" value="F:ATP binding"/>
    <property type="evidence" value="ECO:0007669"/>
    <property type="project" value="UniProtKB-UniRule"/>
</dbReference>
<evidence type="ECO:0000256" key="9">
    <source>
        <dbReference type="ARBA" id="ARBA00064153"/>
    </source>
</evidence>
<evidence type="ECO:0000256" key="6">
    <source>
        <dbReference type="ARBA" id="ARBA00023170"/>
    </source>
</evidence>
<keyword evidence="1" id="KW-0732">Signal</keyword>
<dbReference type="GO" id="GO:0004674">
    <property type="term" value="F:protein serine/threonine kinase activity"/>
    <property type="evidence" value="ECO:0007669"/>
    <property type="project" value="TreeGrafter"/>
</dbReference>
<dbReference type="SMART" id="SM00220">
    <property type="entry name" value="S_TKc"/>
    <property type="match status" value="1"/>
</dbReference>
<feature type="region of interest" description="Disordered" evidence="13">
    <location>
        <begin position="347"/>
        <end position="380"/>
    </location>
</feature>
<dbReference type="SUPFAM" id="SSF56487">
    <property type="entry name" value="SRCR-like"/>
    <property type="match status" value="2"/>
</dbReference>
<feature type="region of interest" description="Disordered" evidence="13">
    <location>
        <begin position="865"/>
        <end position="912"/>
    </location>
</feature>
<keyword evidence="17" id="KW-1185">Reference proteome</keyword>
<feature type="region of interest" description="Disordered" evidence="13">
    <location>
        <begin position="441"/>
        <end position="570"/>
    </location>
</feature>
<evidence type="ECO:0000256" key="11">
    <source>
        <dbReference type="PROSITE-ProRule" id="PRU00196"/>
    </source>
</evidence>
<feature type="domain" description="Protein kinase" evidence="14">
    <location>
        <begin position="594"/>
        <end position="860"/>
    </location>
</feature>
<dbReference type="OrthoDB" id="6513151at2759"/>
<feature type="compositionally biased region" description="Polar residues" evidence="13">
    <location>
        <begin position="167"/>
        <end position="180"/>
    </location>
</feature>
<proteinExistence type="predicted"/>
<dbReference type="PROSITE" id="PS00420">
    <property type="entry name" value="SRCR_1"/>
    <property type="match status" value="1"/>
</dbReference>
<dbReference type="Pfam" id="PF00530">
    <property type="entry name" value="SRCR"/>
    <property type="match status" value="2"/>
</dbReference>
<feature type="domain" description="SRCR" evidence="15">
    <location>
        <begin position="118"/>
        <end position="173"/>
    </location>
</feature>
<evidence type="ECO:0000259" key="14">
    <source>
        <dbReference type="PROSITE" id="PS50011"/>
    </source>
</evidence>
<dbReference type="PROSITE" id="PS50287">
    <property type="entry name" value="SRCR_2"/>
    <property type="match status" value="2"/>
</dbReference>
<organism evidence="16 17">
    <name type="scientific">Limosa lapponica baueri</name>
    <dbReference type="NCBI Taxonomy" id="1758121"/>
    <lineage>
        <taxon>Eukaryota</taxon>
        <taxon>Metazoa</taxon>
        <taxon>Chordata</taxon>
        <taxon>Craniata</taxon>
        <taxon>Vertebrata</taxon>
        <taxon>Euteleostomi</taxon>
        <taxon>Archelosauria</taxon>
        <taxon>Archosauria</taxon>
        <taxon>Dinosauria</taxon>
        <taxon>Saurischia</taxon>
        <taxon>Theropoda</taxon>
        <taxon>Coelurosauria</taxon>
        <taxon>Aves</taxon>
        <taxon>Neognathae</taxon>
        <taxon>Neoaves</taxon>
        <taxon>Charadriiformes</taxon>
        <taxon>Scolopacidae</taxon>
        <taxon>Limosa</taxon>
    </lineage>
</organism>
<dbReference type="InterPro" id="IPR008271">
    <property type="entry name" value="Ser/Thr_kinase_AS"/>
</dbReference>